<dbReference type="STRING" id="1423773.FD30_GL000997"/>
<dbReference type="EMBL" id="AZDT01000013">
    <property type="protein sequence ID" value="KRK76929.1"/>
    <property type="molecule type" value="Genomic_DNA"/>
</dbReference>
<dbReference type="RefSeq" id="WP_056943840.1">
    <property type="nucleotide sequence ID" value="NZ_AZDT01000013.1"/>
</dbReference>
<dbReference type="AlphaFoldDB" id="A0A0R1K9T2"/>
<evidence type="ECO:0000259" key="1">
    <source>
        <dbReference type="Pfam" id="PF13701"/>
    </source>
</evidence>
<accession>A0A0R1K9T2</accession>
<sequence>MKTVQEMAFSFNKNILASHTGGQLSSDGGLTLCVELMAKFQFTNLADNLLKFNDHRQYCRHSNSSILMQLVLQIIAGYNTDSAATSLVAEPLFKLLLDKPALASQATISRFWQRIDSAGVDAFQTLNQALIDQARLLTNQTTTIIDIDSTHSDTYGNQEATDYNAHYGSEGYHPLLAIDNDGNLMKAILRPGNAYTSTDIKAFLEPLLKHYQDQLPETDILVRGDSGFATPAVYDTCEADDVFYIIRLKRNKRLHNLAEEFVQISDTTEWHETETHYYSATYQATSWPKPRQVYVKSTRVAGELIFSHEFIVTNLTNLTAEAAFELYHKRGQMENYIKEAKEGFFFDKTDSSTFTANAARMMVSVLAYNIINFMKQIALPKTETGLRVSTLRIRLFKVAARVVFTGRRIQLRLSSHHVYHRLFYQVLQRIQAIK</sequence>
<dbReference type="GeneID" id="84783798"/>
<dbReference type="InterPro" id="IPR012337">
    <property type="entry name" value="RNaseH-like_sf"/>
</dbReference>
<dbReference type="NCBIfam" id="NF033539">
    <property type="entry name" value="transpos_IS1380"/>
    <property type="match status" value="1"/>
</dbReference>
<comment type="caution">
    <text evidence="2">The sequence shown here is derived from an EMBL/GenBank/DDBJ whole genome shotgun (WGS) entry which is preliminary data.</text>
</comment>
<dbReference type="OrthoDB" id="6627885at2"/>
<feature type="domain" description="Transposase DDE" evidence="1">
    <location>
        <begin position="10"/>
        <end position="433"/>
    </location>
</feature>
<evidence type="ECO:0000313" key="2">
    <source>
        <dbReference type="EMBL" id="KRK76929.1"/>
    </source>
</evidence>
<dbReference type="Pfam" id="PF13701">
    <property type="entry name" value="DDE_Tnp_1_4"/>
    <property type="match status" value="1"/>
</dbReference>
<reference evidence="2 3" key="1">
    <citation type="journal article" date="2015" name="Genome Announc.">
        <title>Expanding the biotechnology potential of lactobacilli through comparative genomics of 213 strains and associated genera.</title>
        <authorList>
            <person name="Sun Z."/>
            <person name="Harris H.M."/>
            <person name="McCann A."/>
            <person name="Guo C."/>
            <person name="Argimon S."/>
            <person name="Zhang W."/>
            <person name="Yang X."/>
            <person name="Jeffery I.B."/>
            <person name="Cooney J.C."/>
            <person name="Kagawa T.F."/>
            <person name="Liu W."/>
            <person name="Song Y."/>
            <person name="Salvetti E."/>
            <person name="Wrobel A."/>
            <person name="Rasinkangas P."/>
            <person name="Parkhill J."/>
            <person name="Rea M.C."/>
            <person name="O'Sullivan O."/>
            <person name="Ritari J."/>
            <person name="Douillard F.P."/>
            <person name="Paul Ross R."/>
            <person name="Yang R."/>
            <person name="Briner A.E."/>
            <person name="Felis G.E."/>
            <person name="de Vos W.M."/>
            <person name="Barrangou R."/>
            <person name="Klaenhammer T.R."/>
            <person name="Caufield P.W."/>
            <person name="Cui Y."/>
            <person name="Zhang H."/>
            <person name="O'Toole P.W."/>
        </authorList>
    </citation>
    <scope>NUCLEOTIDE SEQUENCE [LARGE SCALE GENOMIC DNA]</scope>
    <source>
        <strain evidence="2 3">DSM 19117</strain>
    </source>
</reference>
<name>A0A0R1K9T2_9LACO</name>
<keyword evidence="3" id="KW-1185">Reference proteome</keyword>
<dbReference type="Proteomes" id="UP000051162">
    <property type="component" value="Unassembled WGS sequence"/>
</dbReference>
<dbReference type="InterPro" id="IPR047960">
    <property type="entry name" value="Transpos_IS1380"/>
</dbReference>
<gene>
    <name evidence="2" type="ORF">FD30_GL000997</name>
</gene>
<protein>
    <submittedName>
        <fullName evidence="2">Transposase</fullName>
    </submittedName>
</protein>
<dbReference type="SUPFAM" id="SSF53098">
    <property type="entry name" value="Ribonuclease H-like"/>
    <property type="match status" value="1"/>
</dbReference>
<organism evidence="2 3">
    <name type="scientific">Levilactobacillus namurensis DSM 19117</name>
    <dbReference type="NCBI Taxonomy" id="1423773"/>
    <lineage>
        <taxon>Bacteria</taxon>
        <taxon>Bacillati</taxon>
        <taxon>Bacillota</taxon>
        <taxon>Bacilli</taxon>
        <taxon>Lactobacillales</taxon>
        <taxon>Lactobacillaceae</taxon>
        <taxon>Levilactobacillus</taxon>
    </lineage>
</organism>
<dbReference type="PATRIC" id="fig|1423773.3.peg.1022"/>
<evidence type="ECO:0000313" key="3">
    <source>
        <dbReference type="Proteomes" id="UP000051162"/>
    </source>
</evidence>
<dbReference type="InterPro" id="IPR025668">
    <property type="entry name" value="Tnp_DDE_dom"/>
</dbReference>
<proteinExistence type="predicted"/>